<evidence type="ECO:0000256" key="2">
    <source>
        <dbReference type="ARBA" id="ARBA00022741"/>
    </source>
</evidence>
<feature type="transmembrane region" description="Helical" evidence="6">
    <location>
        <begin position="380"/>
        <end position="401"/>
    </location>
</feature>
<dbReference type="Gene3D" id="1.10.510.10">
    <property type="entry name" value="Transferase(Phosphotransferase) domain 1"/>
    <property type="match status" value="1"/>
</dbReference>
<dbReference type="InterPro" id="IPR000719">
    <property type="entry name" value="Prot_kinase_dom"/>
</dbReference>
<dbReference type="GO" id="GO:0005524">
    <property type="term" value="F:ATP binding"/>
    <property type="evidence" value="ECO:0007669"/>
    <property type="project" value="UniProtKB-UniRule"/>
</dbReference>
<evidence type="ECO:0000256" key="5">
    <source>
        <dbReference type="PROSITE-ProRule" id="PRU10141"/>
    </source>
</evidence>
<evidence type="ECO:0000256" key="3">
    <source>
        <dbReference type="ARBA" id="ARBA00022777"/>
    </source>
</evidence>
<name>U5QLU1_GLOK1</name>
<sequence length="753" mass="81616">MKMFAASNPARLAGSLTAALLGGLLVAAAIVGVRSVGWLEAGELAAYDRLMQWRPAEATDARLVLVEITESDRNAFGEAIPDAALARLLAKIDSYRPQVIGFDIYRPKPTGELAALFERNSRLVGIAKVNAKSDGFEIPPPPGLAAERFGFADVPIDESGQKVRRGFFYTTLKSGNVLSFGAVLALKYLEARQITLAPAADGEVALSKLRANTQQPLVVLDKLAPNAGGYQNHLEFARSYNLLINYRGPKVATSVTASQVLNGSIDPKLLRGRVVLVGYQGKSFGDYFAVPYTEEAVPGFTLHAQVVSELLSAVLDARPQIWYWNAPLEWLWIVIWSLGTAILVWRWPSLPWAGIAVVAVLTLLSGTAVILFGLRGWVPLVPAALAVVMSAGLVAALAAAARRLLAIPPFPDAAERQKTVVANIDRAAVEPARRPADWIGRSVGIQGRYTLRQHLGGGGMGEVFLATDNRIGREVALKILKSYLASTDAYGLKQRFLREVRISAALESTHIVQVSDFGITVEGAPFYVMEYLRGISLAQVLKREKRLPVERTVRILLQICEGLKPAHEGVRLSTDGGVQEVVRVVHRDLKPENIFLLGANDMVKILDFGIAKLLLAEAEDAPDSSLTRGGFLGSSRYASPEQWRNAADLDQRSDIYSLGMIGYEMLSGDNPFGIAGEAETGTELLLWYEGHLRKEPAPLRTRPECQGVPAALEAIVLRCLAKQPAERFATVEQLQRALLAAFPGLGSAGEAQR</sequence>
<keyword evidence="9" id="KW-1185">Reference proteome</keyword>
<evidence type="ECO:0000256" key="4">
    <source>
        <dbReference type="ARBA" id="ARBA00022840"/>
    </source>
</evidence>
<dbReference type="CDD" id="cd14014">
    <property type="entry name" value="STKc_PknB_like"/>
    <property type="match status" value="1"/>
</dbReference>
<evidence type="ECO:0000259" key="7">
    <source>
        <dbReference type="PROSITE" id="PS50011"/>
    </source>
</evidence>
<dbReference type="Gene3D" id="3.30.200.20">
    <property type="entry name" value="Phosphorylase Kinase, domain 1"/>
    <property type="match status" value="1"/>
</dbReference>
<dbReference type="GO" id="GO:0004674">
    <property type="term" value="F:protein serine/threonine kinase activity"/>
    <property type="evidence" value="ECO:0007669"/>
    <property type="project" value="UniProtKB-KW"/>
</dbReference>
<keyword evidence="2 5" id="KW-0547">Nucleotide-binding</keyword>
<keyword evidence="4 5" id="KW-0067">ATP-binding</keyword>
<dbReference type="PANTHER" id="PTHR43289:SF34">
    <property type="entry name" value="SERINE_THREONINE-PROTEIN KINASE YBDM-RELATED"/>
    <property type="match status" value="1"/>
</dbReference>
<accession>U5QLU1</accession>
<dbReference type="SUPFAM" id="SSF56112">
    <property type="entry name" value="Protein kinase-like (PK-like)"/>
    <property type="match status" value="1"/>
</dbReference>
<feature type="binding site" evidence="5">
    <location>
        <position position="478"/>
    </location>
    <ligand>
        <name>ATP</name>
        <dbReference type="ChEBI" id="CHEBI:30616"/>
    </ligand>
</feature>
<feature type="transmembrane region" description="Helical" evidence="6">
    <location>
        <begin position="322"/>
        <end position="345"/>
    </location>
</feature>
<dbReference type="RefSeq" id="WP_023175268.1">
    <property type="nucleotide sequence ID" value="NC_022600.1"/>
</dbReference>
<dbReference type="SMART" id="SM00220">
    <property type="entry name" value="S_TKc"/>
    <property type="match status" value="1"/>
</dbReference>
<protein>
    <submittedName>
        <fullName evidence="8">Serine/threonine protein kinase</fullName>
        <ecNumber evidence="8">2.7.11.1</ecNumber>
    </submittedName>
</protein>
<dbReference type="EC" id="2.7.11.1" evidence="8"/>
<dbReference type="InterPro" id="IPR017441">
    <property type="entry name" value="Protein_kinase_ATP_BS"/>
</dbReference>
<proteinExistence type="predicted"/>
<dbReference type="PROSITE" id="PS00108">
    <property type="entry name" value="PROTEIN_KINASE_ST"/>
    <property type="match status" value="1"/>
</dbReference>
<evidence type="ECO:0000313" key="9">
    <source>
        <dbReference type="Proteomes" id="UP000017396"/>
    </source>
</evidence>
<keyword evidence="1 8" id="KW-0808">Transferase</keyword>
<dbReference type="SMART" id="SM01080">
    <property type="entry name" value="CHASE2"/>
    <property type="match status" value="1"/>
</dbReference>
<keyword evidence="6" id="KW-1133">Transmembrane helix</keyword>
<dbReference type="PANTHER" id="PTHR43289">
    <property type="entry name" value="MITOGEN-ACTIVATED PROTEIN KINASE KINASE KINASE 20-RELATED"/>
    <property type="match status" value="1"/>
</dbReference>
<organism evidence="8 9">
    <name type="scientific">Gloeobacter kilaueensis (strain ATCC BAA-2537 / CCAP 1431/1 / ULC 316 / JS1)</name>
    <dbReference type="NCBI Taxonomy" id="1183438"/>
    <lineage>
        <taxon>Bacteria</taxon>
        <taxon>Bacillati</taxon>
        <taxon>Cyanobacteriota</taxon>
        <taxon>Cyanophyceae</taxon>
        <taxon>Gloeobacterales</taxon>
        <taxon>Gloeobacteraceae</taxon>
        <taxon>Gloeobacter</taxon>
    </lineage>
</organism>
<dbReference type="InterPro" id="IPR011009">
    <property type="entry name" value="Kinase-like_dom_sf"/>
</dbReference>
<gene>
    <name evidence="8" type="primary">pknD</name>
    <name evidence="8" type="ORF">GKIL_3706</name>
</gene>
<dbReference type="PROSITE" id="PS00107">
    <property type="entry name" value="PROTEIN_KINASE_ATP"/>
    <property type="match status" value="1"/>
</dbReference>
<dbReference type="eggNOG" id="COG0515">
    <property type="taxonomic scope" value="Bacteria"/>
</dbReference>
<keyword evidence="6" id="KW-0812">Transmembrane</keyword>
<dbReference type="HOGENOM" id="CLU_338252_0_0_3"/>
<feature type="transmembrane region" description="Helical" evidence="6">
    <location>
        <begin position="352"/>
        <end position="374"/>
    </location>
</feature>
<dbReference type="EMBL" id="CP003587">
    <property type="protein sequence ID" value="AGY59952.1"/>
    <property type="molecule type" value="Genomic_DNA"/>
</dbReference>
<evidence type="ECO:0000313" key="8">
    <source>
        <dbReference type="EMBL" id="AGY59952.1"/>
    </source>
</evidence>
<keyword evidence="3 8" id="KW-0418">Kinase</keyword>
<dbReference type="eggNOG" id="COG4252">
    <property type="taxonomic scope" value="Bacteria"/>
</dbReference>
<dbReference type="Pfam" id="PF00069">
    <property type="entry name" value="Pkinase"/>
    <property type="match status" value="1"/>
</dbReference>
<evidence type="ECO:0000256" key="1">
    <source>
        <dbReference type="ARBA" id="ARBA00022679"/>
    </source>
</evidence>
<reference evidence="8 9" key="1">
    <citation type="journal article" date="2013" name="PLoS ONE">
        <title>Cultivation and Complete Genome Sequencing of Gloeobacter kilaueensis sp. nov., from a Lava Cave in Kilauea Caldera, Hawai'i.</title>
        <authorList>
            <person name="Saw J.H."/>
            <person name="Schatz M."/>
            <person name="Brown M.V."/>
            <person name="Kunkel D.D."/>
            <person name="Foster J.S."/>
            <person name="Shick H."/>
            <person name="Christensen S."/>
            <person name="Hou S."/>
            <person name="Wan X."/>
            <person name="Donachie S.P."/>
        </authorList>
    </citation>
    <scope>NUCLEOTIDE SEQUENCE [LARGE SCALE GENOMIC DNA]</scope>
    <source>
        <strain evidence="9">JS</strain>
    </source>
</reference>
<dbReference type="InterPro" id="IPR007890">
    <property type="entry name" value="CHASE2"/>
</dbReference>
<dbReference type="PROSITE" id="PS50011">
    <property type="entry name" value="PROTEIN_KINASE_DOM"/>
    <property type="match status" value="1"/>
</dbReference>
<dbReference type="AlphaFoldDB" id="U5QLU1"/>
<keyword evidence="8" id="KW-0723">Serine/threonine-protein kinase</keyword>
<evidence type="ECO:0000256" key="6">
    <source>
        <dbReference type="SAM" id="Phobius"/>
    </source>
</evidence>
<dbReference type="Pfam" id="PF05226">
    <property type="entry name" value="CHASE2"/>
    <property type="match status" value="1"/>
</dbReference>
<feature type="domain" description="Protein kinase" evidence="7">
    <location>
        <begin position="449"/>
        <end position="739"/>
    </location>
</feature>
<dbReference type="Proteomes" id="UP000017396">
    <property type="component" value="Chromosome"/>
</dbReference>
<dbReference type="KEGG" id="glj:GKIL_3706"/>
<keyword evidence="6" id="KW-0472">Membrane</keyword>
<dbReference type="InterPro" id="IPR008271">
    <property type="entry name" value="Ser/Thr_kinase_AS"/>
</dbReference>
<dbReference type="STRING" id="1183438.GKIL_3706"/>